<dbReference type="HOGENOM" id="CLU_094526_0_0_9"/>
<accession>A0A0B6AMG9</accession>
<dbReference type="PANTHER" id="PTHR35529:SF2">
    <property type="entry name" value="SPORULATION PROTEIN YTAF-RELATED"/>
    <property type="match status" value="1"/>
</dbReference>
<dbReference type="KEGG" id="bmeg:BG04_1753"/>
<evidence type="ECO:0000313" key="2">
    <source>
        <dbReference type="Proteomes" id="UP000031829"/>
    </source>
</evidence>
<proteinExistence type="predicted"/>
<evidence type="ECO:0000313" key="1">
    <source>
        <dbReference type="EMBL" id="AJI21004.1"/>
    </source>
</evidence>
<gene>
    <name evidence="1" type="primary">ytaF</name>
    <name evidence="1" type="ORF">BG04_1753</name>
</gene>
<dbReference type="EMBL" id="CP009920">
    <property type="protein sequence ID" value="AJI21004.1"/>
    <property type="molecule type" value="Genomic_DNA"/>
</dbReference>
<dbReference type="GeneID" id="93645219"/>
<dbReference type="InterPro" id="IPR003810">
    <property type="entry name" value="Mntp/YtaF"/>
</dbReference>
<sequence length="209" mass="22567">MITFSLLILAFAVSLDSFSVGLTYGLRKVKIPLKSIFIISCCSAFSLMFSMFLGKVLTHLFSVDVLNKVGGGILVLLGMWILYQFFCPADSPRVKEEKTLVKIEIKSIGLVINVLKKPIAADLDNSGSINGIEAFILGIALSLDAFGAGFGAALLGYSPYALAIAVALMSSLFLSAGIQFGKVFSRLSWMKMFSFVPGVLLIILGIFRF</sequence>
<dbReference type="RefSeq" id="WP_016765704.1">
    <property type="nucleotide sequence ID" value="NZ_BCVB01000008.1"/>
</dbReference>
<name>A0A0B6AMG9_PRIM2</name>
<dbReference type="InterPro" id="IPR014205">
    <property type="entry name" value="Spore_YtaF"/>
</dbReference>
<dbReference type="PANTHER" id="PTHR35529">
    <property type="entry name" value="MANGANESE EFFLUX PUMP MNTP-RELATED"/>
    <property type="match status" value="1"/>
</dbReference>
<reference evidence="1 2" key="1">
    <citation type="journal article" date="2015" name="Genome Announc.">
        <title>Complete genome sequences for 35 biothreat assay-relevant bacillus species.</title>
        <authorList>
            <person name="Johnson S.L."/>
            <person name="Daligault H.E."/>
            <person name="Davenport K.W."/>
            <person name="Jaissle J."/>
            <person name="Frey K.G."/>
            <person name="Ladner J.T."/>
            <person name="Broomall S.M."/>
            <person name="Bishop-Lilly K.A."/>
            <person name="Bruce D.C."/>
            <person name="Gibbons H.S."/>
            <person name="Coyne S.R."/>
            <person name="Lo C.C."/>
            <person name="Meincke L."/>
            <person name="Munk A.C."/>
            <person name="Koroleva G.I."/>
            <person name="Rosenzweig C.N."/>
            <person name="Palacios G.F."/>
            <person name="Redden C.L."/>
            <person name="Minogue T.D."/>
            <person name="Chain P.S."/>
        </authorList>
    </citation>
    <scope>NUCLEOTIDE SEQUENCE [LARGE SCALE GENOMIC DNA]</scope>
    <source>
        <strain evidence="2">ATCC 14581 / DSM 32 / JCM 2506 / NBRC 15308 / NCIMB 9376 / NCTC 10342 / NRRL B-14308 / VKM B-512</strain>
    </source>
</reference>
<dbReference type="Proteomes" id="UP000031829">
    <property type="component" value="Chromosome"/>
</dbReference>
<protein>
    <submittedName>
        <fullName evidence="1">Putative sporulation protein YtaF</fullName>
    </submittedName>
</protein>
<dbReference type="AlphaFoldDB" id="A0A0B6AMG9"/>
<dbReference type="NCBIfam" id="TIGR02840">
    <property type="entry name" value="spore_YtaF"/>
    <property type="match status" value="1"/>
</dbReference>
<organism evidence="1 2">
    <name type="scientific">Priestia megaterium (strain ATCC 14581 / DSM 32 / CCUG 1817 / JCM 2506 / NBRC 15308 / NCIMB 9376 / NCTC 10342 / NRRL B-14308 / VKM B-512 / Ford 19)</name>
    <name type="common">Bacillus megaterium</name>
    <dbReference type="NCBI Taxonomy" id="1348623"/>
    <lineage>
        <taxon>Bacteria</taxon>
        <taxon>Bacillati</taxon>
        <taxon>Bacillota</taxon>
        <taxon>Bacilli</taxon>
        <taxon>Bacillales</taxon>
        <taxon>Bacillaceae</taxon>
        <taxon>Priestia</taxon>
    </lineage>
</organism>
<dbReference type="Pfam" id="PF02659">
    <property type="entry name" value="Mntp"/>
    <property type="match status" value="2"/>
</dbReference>